<gene>
    <name evidence="5" type="ORF">H4F99_01320</name>
</gene>
<dbReference type="SMART" id="SM00382">
    <property type="entry name" value="AAA"/>
    <property type="match status" value="1"/>
</dbReference>
<protein>
    <submittedName>
        <fullName evidence="5">ABC transporter ATP-binding protein</fullName>
    </submittedName>
</protein>
<evidence type="ECO:0000259" key="4">
    <source>
        <dbReference type="PROSITE" id="PS50893"/>
    </source>
</evidence>
<dbReference type="CDD" id="cd03230">
    <property type="entry name" value="ABC_DR_subfamily_A"/>
    <property type="match status" value="1"/>
</dbReference>
<accession>A0A7W3YDK2</accession>
<evidence type="ECO:0000313" key="5">
    <source>
        <dbReference type="EMBL" id="MBB1087122.1"/>
    </source>
</evidence>
<keyword evidence="1" id="KW-0813">Transport</keyword>
<dbReference type="EMBL" id="JACHTE010000001">
    <property type="protein sequence ID" value="MBB1087122.1"/>
    <property type="molecule type" value="Genomic_DNA"/>
</dbReference>
<dbReference type="InterPro" id="IPR027417">
    <property type="entry name" value="P-loop_NTPase"/>
</dbReference>
<dbReference type="InterPro" id="IPR050763">
    <property type="entry name" value="ABC_transporter_ATP-binding"/>
</dbReference>
<dbReference type="PROSITE" id="PS50893">
    <property type="entry name" value="ABC_TRANSPORTER_2"/>
    <property type="match status" value="1"/>
</dbReference>
<dbReference type="PROSITE" id="PS00211">
    <property type="entry name" value="ABC_TRANSPORTER_1"/>
    <property type="match status" value="1"/>
</dbReference>
<dbReference type="InterPro" id="IPR003593">
    <property type="entry name" value="AAA+_ATPase"/>
</dbReference>
<dbReference type="Gene3D" id="3.40.50.300">
    <property type="entry name" value="P-loop containing nucleotide triphosphate hydrolases"/>
    <property type="match status" value="1"/>
</dbReference>
<keyword evidence="2" id="KW-0547">Nucleotide-binding</keyword>
<evidence type="ECO:0000256" key="3">
    <source>
        <dbReference type="ARBA" id="ARBA00022840"/>
    </source>
</evidence>
<dbReference type="RefSeq" id="WP_182667904.1">
    <property type="nucleotide sequence ID" value="NZ_JACHTE010000001.1"/>
</dbReference>
<reference evidence="5 6" key="1">
    <citation type="submission" date="2020-07" db="EMBL/GenBank/DDBJ databases">
        <authorList>
            <person name="Xu S."/>
            <person name="Li A."/>
        </authorList>
    </citation>
    <scope>NUCLEOTIDE SEQUENCE [LARGE SCALE GENOMIC DNA]</scope>
    <source>
        <strain evidence="5 6">SG-8</strain>
    </source>
</reference>
<name>A0A7W3YDK2_9GAMM</name>
<dbReference type="GO" id="GO:0016887">
    <property type="term" value="F:ATP hydrolysis activity"/>
    <property type="evidence" value="ECO:0007669"/>
    <property type="project" value="InterPro"/>
</dbReference>
<evidence type="ECO:0000313" key="6">
    <source>
        <dbReference type="Proteomes" id="UP000552587"/>
    </source>
</evidence>
<dbReference type="GO" id="GO:0005524">
    <property type="term" value="F:ATP binding"/>
    <property type="evidence" value="ECO:0007669"/>
    <property type="project" value="UniProtKB-KW"/>
</dbReference>
<dbReference type="AlphaFoldDB" id="A0A7W3YDK2"/>
<evidence type="ECO:0000256" key="2">
    <source>
        <dbReference type="ARBA" id="ARBA00022741"/>
    </source>
</evidence>
<proteinExistence type="predicted"/>
<dbReference type="InterPro" id="IPR017871">
    <property type="entry name" value="ABC_transporter-like_CS"/>
</dbReference>
<keyword evidence="6" id="KW-1185">Reference proteome</keyword>
<dbReference type="Pfam" id="PF00005">
    <property type="entry name" value="ABC_tran"/>
    <property type="match status" value="1"/>
</dbReference>
<dbReference type="PANTHER" id="PTHR42711:SF17">
    <property type="entry name" value="ABC TRANSPORTER ATP-BINDING PROTEIN"/>
    <property type="match status" value="1"/>
</dbReference>
<sequence length="313" mass="33091">MNANPHAACLSGVHMRYGNTVALRGVDLTLARGGVTALLGPNGAGKSTAVGLLLGLQAADAGRVEVLGGSPRALAVRRRVGVMLQSAGVQEALKVRELLALTRSYYPAPRSVADCVALAGLDGLMDRRYGQLSGGQQRRVQFALAICGDPALLFLDEPTTGLDIEARQRLWKAVRALVADGCAVLLTTHYLEEAEALADRVVVIDRGRVLAEGSVPEVRARIGQRRIRCLSALAEGAVQAWPGVVSVQRDGAWLEILAEPAEPVVQRLLAEDAALSELEVQRAGLADAFLALTGEEARDAARASIDETDRRAA</sequence>
<comment type="caution">
    <text evidence="5">The sequence shown here is derived from an EMBL/GenBank/DDBJ whole genome shotgun (WGS) entry which is preliminary data.</text>
</comment>
<dbReference type="PANTHER" id="PTHR42711">
    <property type="entry name" value="ABC TRANSPORTER ATP-BINDING PROTEIN"/>
    <property type="match status" value="1"/>
</dbReference>
<dbReference type="InterPro" id="IPR003439">
    <property type="entry name" value="ABC_transporter-like_ATP-bd"/>
</dbReference>
<dbReference type="SUPFAM" id="SSF52540">
    <property type="entry name" value="P-loop containing nucleoside triphosphate hydrolases"/>
    <property type="match status" value="1"/>
</dbReference>
<evidence type="ECO:0000256" key="1">
    <source>
        <dbReference type="ARBA" id="ARBA00022448"/>
    </source>
</evidence>
<dbReference type="Proteomes" id="UP000552587">
    <property type="component" value="Unassembled WGS sequence"/>
</dbReference>
<organism evidence="5 6">
    <name type="scientific">Marilutibacter penaei</name>
    <dbReference type="NCBI Taxonomy" id="2759900"/>
    <lineage>
        <taxon>Bacteria</taxon>
        <taxon>Pseudomonadati</taxon>
        <taxon>Pseudomonadota</taxon>
        <taxon>Gammaproteobacteria</taxon>
        <taxon>Lysobacterales</taxon>
        <taxon>Lysobacteraceae</taxon>
        <taxon>Marilutibacter</taxon>
    </lineage>
</organism>
<keyword evidence="3 5" id="KW-0067">ATP-binding</keyword>
<feature type="domain" description="ABC transporter" evidence="4">
    <location>
        <begin position="8"/>
        <end position="231"/>
    </location>
</feature>